<feature type="transmembrane region" description="Helical" evidence="1">
    <location>
        <begin position="186"/>
        <end position="204"/>
    </location>
</feature>
<organism evidence="2 3">
    <name type="scientific">Nocardioides faecalis</name>
    <dbReference type="NCBI Taxonomy" id="2803858"/>
    <lineage>
        <taxon>Bacteria</taxon>
        <taxon>Bacillati</taxon>
        <taxon>Actinomycetota</taxon>
        <taxon>Actinomycetes</taxon>
        <taxon>Propionibacteriales</taxon>
        <taxon>Nocardioidaceae</taxon>
        <taxon>Nocardioides</taxon>
    </lineage>
</organism>
<keyword evidence="1" id="KW-1133">Transmembrane helix</keyword>
<comment type="caution">
    <text evidence="2">The sequence shown here is derived from an EMBL/GenBank/DDBJ whole genome shotgun (WGS) entry which is preliminary data.</text>
</comment>
<protein>
    <submittedName>
        <fullName evidence="2">Uncharacterized protein</fullName>
    </submittedName>
</protein>
<keyword evidence="1" id="KW-0812">Transmembrane</keyword>
<gene>
    <name evidence="2" type="ORF">JK386_04760</name>
</gene>
<evidence type="ECO:0000256" key="1">
    <source>
        <dbReference type="SAM" id="Phobius"/>
    </source>
</evidence>
<feature type="transmembrane region" description="Helical" evidence="1">
    <location>
        <begin position="91"/>
        <end position="108"/>
    </location>
</feature>
<dbReference type="EMBL" id="JAERTX010000004">
    <property type="protein sequence ID" value="MBM9459203.1"/>
    <property type="molecule type" value="Genomic_DNA"/>
</dbReference>
<keyword evidence="3" id="KW-1185">Reference proteome</keyword>
<dbReference type="AlphaFoldDB" id="A0A938Y6N2"/>
<feature type="transmembrane region" description="Helical" evidence="1">
    <location>
        <begin position="33"/>
        <end position="53"/>
    </location>
</feature>
<evidence type="ECO:0000313" key="3">
    <source>
        <dbReference type="Proteomes" id="UP000663791"/>
    </source>
</evidence>
<keyword evidence="1" id="KW-0472">Membrane</keyword>
<reference evidence="2" key="1">
    <citation type="submission" date="2021-01" db="EMBL/GenBank/DDBJ databases">
        <title>Novel species in genus Nocardioides.</title>
        <authorList>
            <person name="Zhang G."/>
        </authorList>
    </citation>
    <scope>NUCLEOTIDE SEQUENCE</scope>
    <source>
        <strain evidence="2">Zg-536</strain>
    </source>
</reference>
<name>A0A938Y6N2_9ACTN</name>
<evidence type="ECO:0000313" key="2">
    <source>
        <dbReference type="EMBL" id="MBM9459203.1"/>
    </source>
</evidence>
<dbReference type="RefSeq" id="WP_205290524.1">
    <property type="nucleotide sequence ID" value="NZ_CP074406.1"/>
</dbReference>
<feature type="transmembrane region" description="Helical" evidence="1">
    <location>
        <begin position="241"/>
        <end position="262"/>
    </location>
</feature>
<feature type="transmembrane region" description="Helical" evidence="1">
    <location>
        <begin position="114"/>
        <end position="133"/>
    </location>
</feature>
<sequence length="265" mass="28423">MSGALSLLAPLSDVSLAAVEVSSAAAGDPVVHGLSMFTVAIILHIVLFVYWLGGDLGVYYSSRFIIKPELSPETRAIAAKIMVGCDMAPRFSLILFGASGVTLMYYGPLGEESFLTGWMVALAWVATLVWAYLSLQEARTGGQPSHGFFHRADLVIRHVAALVLVAMGLYAVAVSDPFGVETNPKWLGAKVVFYGLSIFCGIMIRRALKPFGPSFGRLMTEGSSPEVEDGIVGSIRRSEPWVYAIWFFVLAAAVLGVIKPGYVGL</sequence>
<feature type="transmembrane region" description="Helical" evidence="1">
    <location>
        <begin position="154"/>
        <end position="174"/>
    </location>
</feature>
<accession>A0A938Y6N2</accession>
<dbReference type="Proteomes" id="UP000663791">
    <property type="component" value="Unassembled WGS sequence"/>
</dbReference>
<proteinExistence type="predicted"/>